<evidence type="ECO:0000259" key="5">
    <source>
        <dbReference type="PROSITE" id="PS51935"/>
    </source>
</evidence>
<dbReference type="InterPro" id="IPR051202">
    <property type="entry name" value="Peptidase_C40"/>
</dbReference>
<keyword evidence="2" id="KW-0645">Protease</keyword>
<dbReference type="Proteomes" id="UP000293638">
    <property type="component" value="Unassembled WGS sequence"/>
</dbReference>
<dbReference type="RefSeq" id="WP_130491520.1">
    <property type="nucleotide sequence ID" value="NZ_SGXD01000001.1"/>
</dbReference>
<dbReference type="GO" id="GO:0008234">
    <property type="term" value="F:cysteine-type peptidase activity"/>
    <property type="evidence" value="ECO:0007669"/>
    <property type="project" value="UniProtKB-KW"/>
</dbReference>
<evidence type="ECO:0000256" key="2">
    <source>
        <dbReference type="ARBA" id="ARBA00022670"/>
    </source>
</evidence>
<gene>
    <name evidence="6" type="ORF">EV189_0691</name>
</gene>
<dbReference type="PANTHER" id="PTHR47053">
    <property type="entry name" value="MUREIN DD-ENDOPEPTIDASE MEPH-RELATED"/>
    <property type="match status" value="1"/>
</dbReference>
<dbReference type="EMBL" id="SGXD01000001">
    <property type="protein sequence ID" value="RZS91450.1"/>
    <property type="molecule type" value="Genomic_DNA"/>
</dbReference>
<name>A0A4Q7NWQ8_9ACTN</name>
<organism evidence="6 7">
    <name type="scientific">Motilibacter rhizosphaerae</name>
    <dbReference type="NCBI Taxonomy" id="598652"/>
    <lineage>
        <taxon>Bacteria</taxon>
        <taxon>Bacillati</taxon>
        <taxon>Actinomycetota</taxon>
        <taxon>Actinomycetes</taxon>
        <taxon>Motilibacterales</taxon>
        <taxon>Motilibacteraceae</taxon>
        <taxon>Motilibacter</taxon>
    </lineage>
</organism>
<proteinExistence type="inferred from homology"/>
<sequence length="193" mass="20379">MLRAISGGHALLRRAAVLVLAVVSTLGVLVPAAGSASAATAAVTQPAKGPKASVSVPAVRQHAIQRAADAQRLALHTKRVKVALRTASGLKGKPYVYGSTGPRSFDCSGFTGYVMRHAGLSLPRTSREQYSRSHKISKADIQPGDLVFFEHGGRVYHVAIYAGHGRIWHARQPGQGVALTRISTSSWVAGRVL</sequence>
<dbReference type="PROSITE" id="PS51935">
    <property type="entry name" value="NLPC_P60"/>
    <property type="match status" value="1"/>
</dbReference>
<accession>A0A4Q7NWQ8</accession>
<evidence type="ECO:0000313" key="6">
    <source>
        <dbReference type="EMBL" id="RZS91450.1"/>
    </source>
</evidence>
<feature type="domain" description="NlpC/P60" evidence="5">
    <location>
        <begin position="77"/>
        <end position="193"/>
    </location>
</feature>
<dbReference type="SUPFAM" id="SSF54001">
    <property type="entry name" value="Cysteine proteinases"/>
    <property type="match status" value="1"/>
</dbReference>
<comment type="caution">
    <text evidence="6">The sequence shown here is derived from an EMBL/GenBank/DDBJ whole genome shotgun (WGS) entry which is preliminary data.</text>
</comment>
<dbReference type="AlphaFoldDB" id="A0A4Q7NWQ8"/>
<evidence type="ECO:0000256" key="3">
    <source>
        <dbReference type="ARBA" id="ARBA00022801"/>
    </source>
</evidence>
<keyword evidence="3 6" id="KW-0378">Hydrolase</keyword>
<dbReference type="Pfam" id="PF00877">
    <property type="entry name" value="NLPC_P60"/>
    <property type="match status" value="1"/>
</dbReference>
<keyword evidence="4" id="KW-0788">Thiol protease</keyword>
<dbReference type="OrthoDB" id="5177647at2"/>
<dbReference type="InterPro" id="IPR000064">
    <property type="entry name" value="NLP_P60_dom"/>
</dbReference>
<dbReference type="PANTHER" id="PTHR47053:SF1">
    <property type="entry name" value="MUREIN DD-ENDOPEPTIDASE MEPH-RELATED"/>
    <property type="match status" value="1"/>
</dbReference>
<evidence type="ECO:0000256" key="4">
    <source>
        <dbReference type="ARBA" id="ARBA00022807"/>
    </source>
</evidence>
<reference evidence="6 7" key="1">
    <citation type="submission" date="2019-02" db="EMBL/GenBank/DDBJ databases">
        <title>Genomic Encyclopedia of Type Strains, Phase IV (KMG-IV): sequencing the most valuable type-strain genomes for metagenomic binning, comparative biology and taxonomic classification.</title>
        <authorList>
            <person name="Goeker M."/>
        </authorList>
    </citation>
    <scope>NUCLEOTIDE SEQUENCE [LARGE SCALE GENOMIC DNA]</scope>
    <source>
        <strain evidence="6 7">DSM 45622</strain>
    </source>
</reference>
<dbReference type="Gene3D" id="3.90.1720.10">
    <property type="entry name" value="endopeptidase domain like (from Nostoc punctiforme)"/>
    <property type="match status" value="1"/>
</dbReference>
<dbReference type="GO" id="GO:0006508">
    <property type="term" value="P:proteolysis"/>
    <property type="evidence" value="ECO:0007669"/>
    <property type="project" value="UniProtKB-KW"/>
</dbReference>
<dbReference type="InterPro" id="IPR038765">
    <property type="entry name" value="Papain-like_cys_pep_sf"/>
</dbReference>
<protein>
    <submittedName>
        <fullName evidence="6">Cell wall-associated NlpC family hydrolase</fullName>
    </submittedName>
</protein>
<keyword evidence="7" id="KW-1185">Reference proteome</keyword>
<comment type="similarity">
    <text evidence="1">Belongs to the peptidase C40 family.</text>
</comment>
<evidence type="ECO:0000313" key="7">
    <source>
        <dbReference type="Proteomes" id="UP000293638"/>
    </source>
</evidence>
<evidence type="ECO:0000256" key="1">
    <source>
        <dbReference type="ARBA" id="ARBA00007074"/>
    </source>
</evidence>